<dbReference type="InterPro" id="IPR010496">
    <property type="entry name" value="AL/BT2_dom"/>
</dbReference>
<comment type="caution">
    <text evidence="3">The sequence shown here is derived from an EMBL/GenBank/DDBJ whole genome shotgun (WGS) entry which is preliminary data.</text>
</comment>
<dbReference type="Gene3D" id="2.60.120.560">
    <property type="entry name" value="Exo-inulinase, domain 1"/>
    <property type="match status" value="1"/>
</dbReference>
<dbReference type="Pfam" id="PF06439">
    <property type="entry name" value="3keto-disac_hyd"/>
    <property type="match status" value="1"/>
</dbReference>
<feature type="domain" description="3-keto-alpha-glucoside-1,2-lyase/3-keto-2-hydroxy-glucal hydratase" evidence="2">
    <location>
        <begin position="29"/>
        <end position="214"/>
    </location>
</feature>
<organism evidence="3 4">
    <name type="scientific">Blastopirellula marina</name>
    <dbReference type="NCBI Taxonomy" id="124"/>
    <lineage>
        <taxon>Bacteria</taxon>
        <taxon>Pseudomonadati</taxon>
        <taxon>Planctomycetota</taxon>
        <taxon>Planctomycetia</taxon>
        <taxon>Pirellulales</taxon>
        <taxon>Pirellulaceae</taxon>
        <taxon>Blastopirellula</taxon>
    </lineage>
</organism>
<feature type="signal peptide" evidence="1">
    <location>
        <begin position="1"/>
        <end position="23"/>
    </location>
</feature>
<evidence type="ECO:0000313" key="4">
    <source>
        <dbReference type="Proteomes" id="UP000239388"/>
    </source>
</evidence>
<keyword evidence="1" id="KW-0732">Signal</keyword>
<dbReference type="GO" id="GO:0016787">
    <property type="term" value="F:hydrolase activity"/>
    <property type="evidence" value="ECO:0007669"/>
    <property type="project" value="InterPro"/>
</dbReference>
<dbReference type="OrthoDB" id="266976at2"/>
<dbReference type="AlphaFoldDB" id="A0A2S8F6B6"/>
<name>A0A2S8F6B6_9BACT</name>
<sequence>MRILLTAFLIGLCCFPSTTALWAADGDDGFVPLFNGKDFDGWIANPGYVAEEGKIVCAPSKGKGNLFTKKEYANFVLRFEFKLPPGANNGLGIRAPMKGTTSRTGYELQILDDTAEKYAKLKPYQYHGSLYGLAPAKRGHLKPVGEWNEQEVTVDGDLIKVVLNGTEILNVNLEEIRNNPTMDGNEHPGLKQTTGHIGFLGHGSPVEFRNLQIKVLPDSK</sequence>
<evidence type="ECO:0000256" key="1">
    <source>
        <dbReference type="SAM" id="SignalP"/>
    </source>
</evidence>
<dbReference type="Proteomes" id="UP000239388">
    <property type="component" value="Unassembled WGS sequence"/>
</dbReference>
<dbReference type="EMBL" id="PUIB01000027">
    <property type="protein sequence ID" value="PQO27708.1"/>
    <property type="molecule type" value="Genomic_DNA"/>
</dbReference>
<proteinExistence type="predicted"/>
<protein>
    <submittedName>
        <fullName evidence="3">DUF1080 domain-containing protein</fullName>
    </submittedName>
</protein>
<accession>A0A2S8F6B6</accession>
<reference evidence="3 4" key="1">
    <citation type="submission" date="2018-02" db="EMBL/GenBank/DDBJ databases">
        <title>Comparative genomes isolates from brazilian mangrove.</title>
        <authorList>
            <person name="Araujo J.E."/>
            <person name="Taketani R.G."/>
            <person name="Silva M.C.P."/>
            <person name="Loureco M.V."/>
            <person name="Andreote F.D."/>
        </authorList>
    </citation>
    <scope>NUCLEOTIDE SEQUENCE [LARGE SCALE GENOMIC DNA]</scope>
    <source>
        <strain evidence="3 4">NAP PRIS-MGV</strain>
    </source>
</reference>
<evidence type="ECO:0000259" key="2">
    <source>
        <dbReference type="Pfam" id="PF06439"/>
    </source>
</evidence>
<gene>
    <name evidence="3" type="ORF">C5Y98_26785</name>
</gene>
<feature type="chain" id="PRO_5015484913" evidence="1">
    <location>
        <begin position="24"/>
        <end position="220"/>
    </location>
</feature>
<evidence type="ECO:0000313" key="3">
    <source>
        <dbReference type="EMBL" id="PQO27708.1"/>
    </source>
</evidence>